<feature type="region of interest" description="Disordered" evidence="7">
    <location>
        <begin position="340"/>
        <end position="420"/>
    </location>
</feature>
<dbReference type="EMBL" id="BQKY01000002">
    <property type="protein sequence ID" value="GJN87781.1"/>
    <property type="molecule type" value="Genomic_DNA"/>
</dbReference>
<comment type="catalytic activity">
    <reaction evidence="1">
        <text>ATP + protein L-histidine = ADP + protein N-phospho-L-histidine.</text>
        <dbReference type="EC" id="2.7.13.3"/>
    </reaction>
</comment>
<evidence type="ECO:0000313" key="11">
    <source>
        <dbReference type="Proteomes" id="UP001342314"/>
    </source>
</evidence>
<evidence type="ECO:0000256" key="3">
    <source>
        <dbReference type="ARBA" id="ARBA00022553"/>
    </source>
</evidence>
<dbReference type="PRINTS" id="PR00344">
    <property type="entry name" value="BCTRLSENSOR"/>
</dbReference>
<dbReference type="SUPFAM" id="SSF52172">
    <property type="entry name" value="CheY-like"/>
    <property type="match status" value="1"/>
</dbReference>
<dbReference type="EC" id="2.7.13.3" evidence="2"/>
<feature type="compositionally biased region" description="Polar residues" evidence="7">
    <location>
        <begin position="812"/>
        <end position="822"/>
    </location>
</feature>
<dbReference type="Gene3D" id="3.30.565.10">
    <property type="entry name" value="Histidine kinase-like ATPase, C-terminal domain"/>
    <property type="match status" value="1"/>
</dbReference>
<keyword evidence="11" id="KW-1185">Reference proteome</keyword>
<dbReference type="Gene3D" id="3.40.50.2300">
    <property type="match status" value="1"/>
</dbReference>
<reference evidence="10 11" key="1">
    <citation type="submission" date="2021-12" db="EMBL/GenBank/DDBJ databases">
        <title>High titer production of polyol ester of fatty acids by Rhodotorula paludigena BS15 towards product separation-free biomass refinery.</title>
        <authorList>
            <person name="Mano J."/>
            <person name="Ono H."/>
            <person name="Tanaka T."/>
            <person name="Naito K."/>
            <person name="Sushida H."/>
            <person name="Ike M."/>
            <person name="Tokuyasu K."/>
            <person name="Kitaoka M."/>
        </authorList>
    </citation>
    <scope>NUCLEOTIDE SEQUENCE [LARGE SCALE GENOMIC DNA]</scope>
    <source>
        <strain evidence="10 11">BS15</strain>
    </source>
</reference>
<accession>A0AAV5G5I2</accession>
<dbReference type="Pfam" id="PF00512">
    <property type="entry name" value="HisKA"/>
    <property type="match status" value="1"/>
</dbReference>
<dbReference type="InterPro" id="IPR003661">
    <property type="entry name" value="HisK_dim/P_dom"/>
</dbReference>
<dbReference type="Gene3D" id="1.10.287.130">
    <property type="match status" value="1"/>
</dbReference>
<dbReference type="InterPro" id="IPR004358">
    <property type="entry name" value="Sig_transdc_His_kin-like_C"/>
</dbReference>
<dbReference type="CDD" id="cd00082">
    <property type="entry name" value="HisKA"/>
    <property type="match status" value="1"/>
</dbReference>
<feature type="compositionally biased region" description="Basic and acidic residues" evidence="7">
    <location>
        <begin position="405"/>
        <end position="420"/>
    </location>
</feature>
<dbReference type="SMART" id="SM00388">
    <property type="entry name" value="HisKA"/>
    <property type="match status" value="1"/>
</dbReference>
<proteinExistence type="predicted"/>
<evidence type="ECO:0000256" key="7">
    <source>
        <dbReference type="SAM" id="MobiDB-lite"/>
    </source>
</evidence>
<dbReference type="Gene3D" id="3.30.450.40">
    <property type="match status" value="1"/>
</dbReference>
<feature type="domain" description="Response regulatory" evidence="9">
    <location>
        <begin position="866"/>
        <end position="987"/>
    </location>
</feature>
<dbReference type="Proteomes" id="UP001342314">
    <property type="component" value="Unassembled WGS sequence"/>
</dbReference>
<feature type="domain" description="Histidine kinase" evidence="8">
    <location>
        <begin position="541"/>
        <end position="784"/>
    </location>
</feature>
<dbReference type="SUPFAM" id="SSF55874">
    <property type="entry name" value="ATPase domain of HSP90 chaperone/DNA topoisomerase II/histidine kinase"/>
    <property type="match status" value="1"/>
</dbReference>
<dbReference type="InterPro" id="IPR001789">
    <property type="entry name" value="Sig_transdc_resp-reg_receiver"/>
</dbReference>
<organism evidence="10 11">
    <name type="scientific">Rhodotorula paludigena</name>
    <dbReference type="NCBI Taxonomy" id="86838"/>
    <lineage>
        <taxon>Eukaryota</taxon>
        <taxon>Fungi</taxon>
        <taxon>Dikarya</taxon>
        <taxon>Basidiomycota</taxon>
        <taxon>Pucciniomycotina</taxon>
        <taxon>Microbotryomycetes</taxon>
        <taxon>Sporidiobolales</taxon>
        <taxon>Sporidiobolaceae</taxon>
        <taxon>Rhodotorula</taxon>
    </lineage>
</organism>
<dbReference type="InterPro" id="IPR003594">
    <property type="entry name" value="HATPase_dom"/>
</dbReference>
<dbReference type="InterPro" id="IPR036097">
    <property type="entry name" value="HisK_dim/P_sf"/>
</dbReference>
<dbReference type="SUPFAM" id="SSF47384">
    <property type="entry name" value="Homodimeric domain of signal transducing histidine kinase"/>
    <property type="match status" value="1"/>
</dbReference>
<dbReference type="InterPro" id="IPR036890">
    <property type="entry name" value="HATPase_C_sf"/>
</dbReference>
<feature type="modified residue" description="4-aspartylphosphate" evidence="6">
    <location>
        <position position="915"/>
    </location>
</feature>
<dbReference type="InterPro" id="IPR011006">
    <property type="entry name" value="CheY-like_superfamily"/>
</dbReference>
<keyword evidence="4" id="KW-0808">Transferase</keyword>
<evidence type="ECO:0000256" key="6">
    <source>
        <dbReference type="PROSITE-ProRule" id="PRU00169"/>
    </source>
</evidence>
<evidence type="ECO:0000313" key="10">
    <source>
        <dbReference type="EMBL" id="GJN87781.1"/>
    </source>
</evidence>
<dbReference type="PANTHER" id="PTHR43047">
    <property type="entry name" value="TWO-COMPONENT HISTIDINE PROTEIN KINASE"/>
    <property type="match status" value="1"/>
</dbReference>
<protein>
    <recommendedName>
        <fullName evidence="2">histidine kinase</fullName>
        <ecNumber evidence="2">2.7.13.3</ecNumber>
    </recommendedName>
</protein>
<evidence type="ECO:0000256" key="2">
    <source>
        <dbReference type="ARBA" id="ARBA00012438"/>
    </source>
</evidence>
<dbReference type="AlphaFoldDB" id="A0AAV5G5I2"/>
<dbReference type="SMART" id="SM00387">
    <property type="entry name" value="HATPase_c"/>
    <property type="match status" value="1"/>
</dbReference>
<evidence type="ECO:0000256" key="1">
    <source>
        <dbReference type="ARBA" id="ARBA00000085"/>
    </source>
</evidence>
<feature type="compositionally biased region" description="Low complexity" evidence="7">
    <location>
        <begin position="357"/>
        <end position="377"/>
    </location>
</feature>
<dbReference type="GO" id="GO:0000155">
    <property type="term" value="F:phosphorelay sensor kinase activity"/>
    <property type="evidence" value="ECO:0007669"/>
    <property type="project" value="InterPro"/>
</dbReference>
<dbReference type="PANTHER" id="PTHR43047:SF72">
    <property type="entry name" value="OSMOSENSING HISTIDINE PROTEIN KINASE SLN1"/>
    <property type="match status" value="1"/>
</dbReference>
<keyword evidence="3 6" id="KW-0597">Phosphoprotein</keyword>
<dbReference type="PROSITE" id="PS50109">
    <property type="entry name" value="HIS_KIN"/>
    <property type="match status" value="1"/>
</dbReference>
<evidence type="ECO:0000256" key="4">
    <source>
        <dbReference type="ARBA" id="ARBA00022679"/>
    </source>
</evidence>
<dbReference type="CDD" id="cd17546">
    <property type="entry name" value="REC_hyHK_CKI1_RcsC-like"/>
    <property type="match status" value="1"/>
</dbReference>
<gene>
    <name evidence="10" type="ORF">Rhopal_000736-T1</name>
</gene>
<evidence type="ECO:0000259" key="9">
    <source>
        <dbReference type="PROSITE" id="PS50110"/>
    </source>
</evidence>
<feature type="region of interest" description="Disordered" evidence="7">
    <location>
        <begin position="812"/>
        <end position="856"/>
    </location>
</feature>
<comment type="caution">
    <text evidence="10">The sequence shown here is derived from an EMBL/GenBank/DDBJ whole genome shotgun (WGS) entry which is preliminary data.</text>
</comment>
<dbReference type="SUPFAM" id="SSF55781">
    <property type="entry name" value="GAF domain-like"/>
    <property type="match status" value="1"/>
</dbReference>
<dbReference type="SMART" id="SM00448">
    <property type="entry name" value="REC"/>
    <property type="match status" value="1"/>
</dbReference>
<dbReference type="GO" id="GO:0009927">
    <property type="term" value="F:histidine phosphotransfer kinase activity"/>
    <property type="evidence" value="ECO:0007669"/>
    <property type="project" value="TreeGrafter"/>
</dbReference>
<keyword evidence="5" id="KW-0418">Kinase</keyword>
<dbReference type="Pfam" id="PF00072">
    <property type="entry name" value="Response_reg"/>
    <property type="match status" value="1"/>
</dbReference>
<dbReference type="Pfam" id="PF02518">
    <property type="entry name" value="HATPase_c"/>
    <property type="match status" value="1"/>
</dbReference>
<name>A0AAV5G5I2_9BASI</name>
<evidence type="ECO:0000256" key="5">
    <source>
        <dbReference type="ARBA" id="ARBA00022777"/>
    </source>
</evidence>
<dbReference type="PROSITE" id="PS50110">
    <property type="entry name" value="RESPONSE_REGULATORY"/>
    <property type="match status" value="1"/>
</dbReference>
<sequence>MGQHAATMPAQSEAIAATLSAAWSKLDERYRNGTCAENMSAAPLEQPPELAYEPSEISAGGTPPSVDGCAEGSPAFVQTFFREMGHMPPLFDVAREEERRRVLRRFSLYDVGRVPAIDELAILARDIFDVPSTVINVVLDKDVAFVASSGWDKHETDADAPRIMVPKNDSFCPHAMNKREGSGCFQVPDALEDWRFHHGPLVRDGEGPVRFFASSNIYLPVLDRKVASADTMPIGSVCLMDPKPRTPLNDKQQRILQKLASMAGKEFILAFEQERRRIAQRRQDYLGELFGALIVFPSRNMLSNPNDLPCDLSGIATKLAEHTSSDFAFILDLRSFNGPSFDTPPATPTSAGQGVASPEPSRPQTPTSTPFSSRSTFNRLRHSTGARRRDSSVHGPGSLAIMDVECGRSDDPNQRHKEEWEKRVNSQAGLEAITQALREWYKTGETTFHAPLPSANTSSPVLPTPLVDILAPDVTAVIGAPVFDHEGEPTLYVVVGSRQKHFQFETADAKFVQGVGAMLVAGLLQEKILAADQAKLAFVSQVSHELRTPMFAIGSQLELIRTMTEPSALQTIEPLLDVAETCLTSLREVLDDTLDLSKLSDAHSQAKAKVKLVPVELEALCIDVVKSCFHKAKRLAAIRAEERVGDSSAVEKVDILLKSNLPARVQAKVDVGGLKRVLINLFGNALKFTSQGSITFTLSMNDDTCDQGTHHITFEVADTGKGMAPEFLRDCLFVAFRQEDSFTNGAGLGVSIAESIVKRLGGTLRYRSALKRGTTATVTLPLEIVSASPIDQHLVGKVRNLSEELAALFDPQSRTASRSATPLPSPDKASPHSAARSASDPSPLPDAVSPGTAMQHADVPAAERIRCLVVDDNPIARRILVTYLKSRRVQYAEASGGAQAVELFESFEPNIVWCDIQMPGVDGIEATRRMRELEKKLDRPRARIVAISGLDSTLGEHSSVLTSGQVDHWLVKSGSSLRALAADMLEFSKTLVKSADATASTAKAVASLTL</sequence>
<evidence type="ECO:0000259" key="8">
    <source>
        <dbReference type="PROSITE" id="PS50109"/>
    </source>
</evidence>
<dbReference type="InterPro" id="IPR029016">
    <property type="entry name" value="GAF-like_dom_sf"/>
</dbReference>
<dbReference type="InterPro" id="IPR005467">
    <property type="entry name" value="His_kinase_dom"/>
</dbReference>
<dbReference type="GO" id="GO:0005886">
    <property type="term" value="C:plasma membrane"/>
    <property type="evidence" value="ECO:0007669"/>
    <property type="project" value="TreeGrafter"/>
</dbReference>